<evidence type="ECO:0000256" key="1">
    <source>
        <dbReference type="ARBA" id="ARBA00004651"/>
    </source>
</evidence>
<gene>
    <name evidence="9" type="ordered locus">MPNE_0159</name>
</gene>
<dbReference type="KEGG" id="mpj:MPNE_0159"/>
<dbReference type="SUPFAM" id="SSF161098">
    <property type="entry name" value="MetI-like"/>
    <property type="match status" value="1"/>
</dbReference>
<feature type="transmembrane region" description="Helical" evidence="7">
    <location>
        <begin position="214"/>
        <end position="239"/>
    </location>
</feature>
<evidence type="ECO:0000256" key="2">
    <source>
        <dbReference type="ARBA" id="ARBA00022448"/>
    </source>
</evidence>
<dbReference type="EMBL" id="CP002077">
    <property type="protein sequence ID" value="ADK86889.1"/>
    <property type="molecule type" value="Genomic_DNA"/>
</dbReference>
<evidence type="ECO:0000256" key="6">
    <source>
        <dbReference type="ARBA" id="ARBA00023136"/>
    </source>
</evidence>
<feature type="transmembrane region" description="Helical" evidence="7">
    <location>
        <begin position="283"/>
        <end position="302"/>
    </location>
</feature>
<dbReference type="RefSeq" id="WP_010874493.1">
    <property type="nucleotide sequence ID" value="NZ_CP010546.1"/>
</dbReference>
<feature type="transmembrane region" description="Helical" evidence="7">
    <location>
        <begin position="170"/>
        <end position="193"/>
    </location>
</feature>
<feature type="transmembrane region" description="Helical" evidence="7">
    <location>
        <begin position="32"/>
        <end position="56"/>
    </location>
</feature>
<name>A0A0H3DKY0_MYCPB</name>
<comment type="similarity">
    <text evidence="7">Belongs to the binding-protein-dependent transport system permease family.</text>
</comment>
<dbReference type="PROSITE" id="PS50928">
    <property type="entry name" value="ABC_TM1"/>
    <property type="match status" value="1"/>
</dbReference>
<feature type="transmembrane region" description="Helical" evidence="7">
    <location>
        <begin position="134"/>
        <end position="158"/>
    </location>
</feature>
<sequence length="319" mass="36677">MFKQSLIWYNRYVQKRKKGLDLTIKDRSWSNVLLGLIFKTVVLCFFGLMVIFPFYLMLVVALTSDEVVLNIREPILKSDGWHFENFRRVLEDGKYLNAIWINSLVTILSIILRLFFTVSMGYAFSLKKWKLKKLFWFIFLAVLILPESALLIGQYRVVVVANWNQPEKPAIILGLTMPFVASVFSGFMFRTAFEAIPPRIKESAFVDGCTGLRYFLKIAFPMVRSTTWTVSILTAFAAWNSYLWPLLLLTNRPDLNINLWVLAQGTDGNAGQSDEQIRVLLNLKMAAAILAILPMFIVYFLFRKRIMKAVGSRANTIKG</sequence>
<dbReference type="InterPro" id="IPR035906">
    <property type="entry name" value="MetI-like_sf"/>
</dbReference>
<keyword evidence="4 7" id="KW-0812">Transmembrane</keyword>
<keyword evidence="2 7" id="KW-0813">Transport</keyword>
<evidence type="ECO:0000256" key="5">
    <source>
        <dbReference type="ARBA" id="ARBA00022989"/>
    </source>
</evidence>
<dbReference type="PATRIC" id="fig|722438.3.peg.149"/>
<dbReference type="GO" id="GO:0055085">
    <property type="term" value="P:transmembrane transport"/>
    <property type="evidence" value="ECO:0007669"/>
    <property type="project" value="InterPro"/>
</dbReference>
<reference evidence="9 10" key="1">
    <citation type="journal article" date="2010" name="Appl. Environ. Microbiol.">
        <title>Targeted chromosomal knockouts in Mycoplasma pneumoniae.</title>
        <authorList>
            <person name="Krishnakumar R."/>
            <person name="Assad-Garcia N."/>
            <person name="Benders G.A."/>
            <person name="Phan Q."/>
            <person name="Montague M.G."/>
            <person name="Glass J.I."/>
        </authorList>
    </citation>
    <scope>NUCLEOTIDE SEQUENCE [LARGE SCALE GENOMIC DNA]</scope>
    <source>
        <strain evidence="10">ATCC 15531 / DSM 22911 / NBRC 14401 / NCTC 10119 / FH</strain>
    </source>
</reference>
<evidence type="ECO:0000256" key="4">
    <source>
        <dbReference type="ARBA" id="ARBA00022692"/>
    </source>
</evidence>
<dbReference type="Pfam" id="PF00528">
    <property type="entry name" value="BPD_transp_1"/>
    <property type="match status" value="1"/>
</dbReference>
<dbReference type="CDD" id="cd06261">
    <property type="entry name" value="TM_PBP2"/>
    <property type="match status" value="1"/>
</dbReference>
<evidence type="ECO:0000313" key="9">
    <source>
        <dbReference type="EMBL" id="ADK86889.1"/>
    </source>
</evidence>
<comment type="subcellular location">
    <subcellularLocation>
        <location evidence="1 7">Cell membrane</location>
        <topology evidence="1 7">Multi-pass membrane protein</topology>
    </subcellularLocation>
</comment>
<dbReference type="AlphaFoldDB" id="A0A0H3DKY0"/>
<dbReference type="HOGENOM" id="CLU_016047_1_1_14"/>
<protein>
    <submittedName>
        <fullName evidence="9">ABC transporter, permease protein</fullName>
    </submittedName>
</protein>
<dbReference type="Proteomes" id="UP000007756">
    <property type="component" value="Chromosome"/>
</dbReference>
<dbReference type="eggNOG" id="COG0395">
    <property type="taxonomic scope" value="Bacteria"/>
</dbReference>
<evidence type="ECO:0000256" key="3">
    <source>
        <dbReference type="ARBA" id="ARBA00022475"/>
    </source>
</evidence>
<feature type="transmembrane region" description="Helical" evidence="7">
    <location>
        <begin position="99"/>
        <end position="122"/>
    </location>
</feature>
<keyword evidence="5 7" id="KW-1133">Transmembrane helix</keyword>
<organism evidence="9 10">
    <name type="scientific">Mycoplasmoides pneumoniae (strain ATCC 15531 / DSM 23978 / CIP 103766 / NBRC 14401 / NCTC 10119 / FH)</name>
    <name type="common">Mycoplasma pneumoniae</name>
    <dbReference type="NCBI Taxonomy" id="722438"/>
    <lineage>
        <taxon>Bacteria</taxon>
        <taxon>Bacillati</taxon>
        <taxon>Mycoplasmatota</taxon>
        <taxon>Mycoplasmoidales</taxon>
        <taxon>Mycoplasmoidaceae</taxon>
        <taxon>Mycoplasmoides</taxon>
    </lineage>
</organism>
<dbReference type="PaxDb" id="722438-MPNE_0159"/>
<dbReference type="GO" id="GO:0005886">
    <property type="term" value="C:plasma membrane"/>
    <property type="evidence" value="ECO:0007669"/>
    <property type="project" value="UniProtKB-SubCell"/>
</dbReference>
<keyword evidence="6 7" id="KW-0472">Membrane</keyword>
<dbReference type="InterPro" id="IPR000515">
    <property type="entry name" value="MetI-like"/>
</dbReference>
<proteinExistence type="inferred from homology"/>
<dbReference type="SMR" id="A0A0H3DKY0"/>
<dbReference type="PANTHER" id="PTHR43744">
    <property type="entry name" value="ABC TRANSPORTER PERMEASE PROTEIN MG189-RELATED-RELATED"/>
    <property type="match status" value="1"/>
</dbReference>
<evidence type="ECO:0000313" key="10">
    <source>
        <dbReference type="Proteomes" id="UP000007756"/>
    </source>
</evidence>
<evidence type="ECO:0000256" key="7">
    <source>
        <dbReference type="RuleBase" id="RU363032"/>
    </source>
</evidence>
<dbReference type="Gene3D" id="1.10.3720.10">
    <property type="entry name" value="MetI-like"/>
    <property type="match status" value="1"/>
</dbReference>
<dbReference type="STRING" id="722438.F539_00795"/>
<dbReference type="PANTHER" id="PTHR43744:SF12">
    <property type="entry name" value="ABC TRANSPORTER PERMEASE PROTEIN MG189-RELATED"/>
    <property type="match status" value="1"/>
</dbReference>
<feature type="domain" description="ABC transmembrane type-1" evidence="8">
    <location>
        <begin position="99"/>
        <end position="302"/>
    </location>
</feature>
<accession>A0A0H3DKY0</accession>
<dbReference type="GeneID" id="66609214"/>
<evidence type="ECO:0000259" key="8">
    <source>
        <dbReference type="PROSITE" id="PS50928"/>
    </source>
</evidence>
<keyword evidence="3" id="KW-1003">Cell membrane</keyword>